<evidence type="ECO:0000259" key="9">
    <source>
        <dbReference type="PROSITE" id="PS51986"/>
    </source>
</evidence>
<gene>
    <name evidence="11" type="ORF">DW352_17495</name>
</gene>
<dbReference type="PROSITE" id="PS51986">
    <property type="entry name" value="GS_BETA_GRASP"/>
    <property type="match status" value="1"/>
</dbReference>
<accession>A0A345ZZ15</accession>
<dbReference type="EMBL" id="CP031417">
    <property type="protein sequence ID" value="AXK82162.1"/>
    <property type="molecule type" value="Genomic_DNA"/>
</dbReference>
<protein>
    <submittedName>
        <fullName evidence="11">Glutamine synthetase</fullName>
    </submittedName>
</protein>
<organism evidence="11 12">
    <name type="scientific">Pseudolabrys taiwanensis</name>
    <dbReference type="NCBI Taxonomy" id="331696"/>
    <lineage>
        <taxon>Bacteria</taxon>
        <taxon>Pseudomonadati</taxon>
        <taxon>Pseudomonadota</taxon>
        <taxon>Alphaproteobacteria</taxon>
        <taxon>Hyphomicrobiales</taxon>
        <taxon>Xanthobacteraceae</taxon>
        <taxon>Pseudolabrys</taxon>
    </lineage>
</organism>
<evidence type="ECO:0000256" key="8">
    <source>
        <dbReference type="RuleBase" id="RU000384"/>
    </source>
</evidence>
<dbReference type="KEGG" id="ptaw:DW352_17495"/>
<evidence type="ECO:0000256" key="2">
    <source>
        <dbReference type="ARBA" id="ARBA00003117"/>
    </source>
</evidence>
<evidence type="ECO:0000313" key="12">
    <source>
        <dbReference type="Proteomes" id="UP000254889"/>
    </source>
</evidence>
<reference evidence="11 12" key="1">
    <citation type="submission" date="2018-07" db="EMBL/GenBank/DDBJ databases">
        <authorList>
            <person name="Quirk P.G."/>
            <person name="Krulwich T.A."/>
        </authorList>
    </citation>
    <scope>NUCLEOTIDE SEQUENCE [LARGE SCALE GENOMIC DNA]</scope>
    <source>
        <strain evidence="11 12">CC-BB4</strain>
    </source>
</reference>
<evidence type="ECO:0000313" key="11">
    <source>
        <dbReference type="EMBL" id="AXK82162.1"/>
    </source>
</evidence>
<dbReference type="InterPro" id="IPR014746">
    <property type="entry name" value="Gln_synth/guanido_kin_cat_dom"/>
</dbReference>
<dbReference type="InterPro" id="IPR008146">
    <property type="entry name" value="Gln_synth_cat_dom"/>
</dbReference>
<dbReference type="Gene3D" id="3.10.20.70">
    <property type="entry name" value="Glutamine synthetase, N-terminal domain"/>
    <property type="match status" value="1"/>
</dbReference>
<keyword evidence="3" id="KW-0436">Ligase</keyword>
<evidence type="ECO:0000256" key="5">
    <source>
        <dbReference type="ARBA" id="ARBA00022840"/>
    </source>
</evidence>
<keyword evidence="6" id="KW-0535">Nitrogen fixation</keyword>
<dbReference type="GO" id="GO:0005524">
    <property type="term" value="F:ATP binding"/>
    <property type="evidence" value="ECO:0007669"/>
    <property type="project" value="UniProtKB-KW"/>
</dbReference>
<dbReference type="SUPFAM" id="SSF54368">
    <property type="entry name" value="Glutamine synthetase, N-terminal domain"/>
    <property type="match status" value="1"/>
</dbReference>
<evidence type="ECO:0000259" key="10">
    <source>
        <dbReference type="PROSITE" id="PS51987"/>
    </source>
</evidence>
<evidence type="ECO:0000256" key="4">
    <source>
        <dbReference type="ARBA" id="ARBA00022741"/>
    </source>
</evidence>
<dbReference type="PROSITE" id="PS51987">
    <property type="entry name" value="GS_CATALYTIC"/>
    <property type="match status" value="1"/>
</dbReference>
<dbReference type="InterPro" id="IPR008147">
    <property type="entry name" value="Gln_synt_N"/>
</dbReference>
<proteinExistence type="inferred from homology"/>
<dbReference type="AlphaFoldDB" id="A0A345ZZ15"/>
<evidence type="ECO:0000256" key="7">
    <source>
        <dbReference type="PROSITE-ProRule" id="PRU01330"/>
    </source>
</evidence>
<dbReference type="Pfam" id="PF00120">
    <property type="entry name" value="Gln-synt_C"/>
    <property type="match status" value="1"/>
</dbReference>
<comment type="similarity">
    <text evidence="7 8">Belongs to the glutamine synthetase family.</text>
</comment>
<dbReference type="PANTHER" id="PTHR43785:SF12">
    <property type="entry name" value="TYPE-1 GLUTAMINE SYNTHETASE 2"/>
    <property type="match status" value="1"/>
</dbReference>
<name>A0A345ZZ15_9HYPH</name>
<evidence type="ECO:0000256" key="1">
    <source>
        <dbReference type="ARBA" id="ARBA00001946"/>
    </source>
</evidence>
<evidence type="ECO:0000256" key="6">
    <source>
        <dbReference type="ARBA" id="ARBA00023231"/>
    </source>
</evidence>
<dbReference type="PANTHER" id="PTHR43785">
    <property type="entry name" value="GAMMA-GLUTAMYLPUTRESCINE SYNTHETASE"/>
    <property type="match status" value="1"/>
</dbReference>
<dbReference type="InterPro" id="IPR036651">
    <property type="entry name" value="Gln_synt_N_sf"/>
</dbReference>
<comment type="cofactor">
    <cofactor evidence="1">
        <name>Mg(2+)</name>
        <dbReference type="ChEBI" id="CHEBI:18420"/>
    </cofactor>
</comment>
<dbReference type="Gene3D" id="3.30.590.10">
    <property type="entry name" value="Glutamine synthetase/guanido kinase, catalytic domain"/>
    <property type="match status" value="1"/>
</dbReference>
<dbReference type="SMART" id="SM01230">
    <property type="entry name" value="Gln-synt_C"/>
    <property type="match status" value="1"/>
</dbReference>
<dbReference type="OrthoDB" id="9807095at2"/>
<dbReference type="GO" id="GO:0006542">
    <property type="term" value="P:glutamine biosynthetic process"/>
    <property type="evidence" value="ECO:0007669"/>
    <property type="project" value="InterPro"/>
</dbReference>
<feature type="domain" description="GS beta-grasp" evidence="9">
    <location>
        <begin position="38"/>
        <end position="139"/>
    </location>
</feature>
<evidence type="ECO:0000256" key="3">
    <source>
        <dbReference type="ARBA" id="ARBA00022598"/>
    </source>
</evidence>
<dbReference type="GO" id="GO:0004356">
    <property type="term" value="F:glutamine synthetase activity"/>
    <property type="evidence" value="ECO:0007669"/>
    <property type="project" value="InterPro"/>
</dbReference>
<dbReference type="SUPFAM" id="SSF55931">
    <property type="entry name" value="Glutamine synthetase/guanido kinase"/>
    <property type="match status" value="1"/>
</dbReference>
<dbReference type="Proteomes" id="UP000254889">
    <property type="component" value="Chromosome"/>
</dbReference>
<keyword evidence="12" id="KW-1185">Reference proteome</keyword>
<sequence>MPPRKPAKSAATFVDRHGLWSADQARMALDVERQIKKHKLELVRFSFADQHGVLRGKTLLADDAIGALRSGVGMTSTLLAKDTSHRSVFPVFTAGGGFGMAEMEGGADFTMVADPATFRVLPWAANTGWVLCDIYFGTGKPVPFSTRALYRKALETLADASYDFLAGLEVEFHLFKIENPRLAPADVGWPPEVPDVSLITQGYQYLTESRFDMLDVAIEPLRRGVAALGLPLRSVEVEMGPSQCEFTFRPQLGLAAADTMILFRSALKQIARRNGMLVSFMCRPALPHVMSSGWHLHQSLIEAKTGRNAFVHADGLSPLGRHFLGGLIEHARAGAAFTTPTVNGYKRYRPYSLAPDRAIWGRDNRGVMLRLLGQPGDPATHLENRVGEPAANPYLYMASQIHAGLDGLVKKRDPGPSADTPYETDAPLLPKSLGEATAALRGDECFRAGFGAGFVDYYAHIKEAELARFTKEAPDTPDVTPWEQKEYLDLF</sequence>
<keyword evidence="5" id="KW-0067">ATP-binding</keyword>
<dbReference type="RefSeq" id="WP_115692541.1">
    <property type="nucleotide sequence ID" value="NZ_CP031417.1"/>
</dbReference>
<feature type="domain" description="GS catalytic" evidence="10">
    <location>
        <begin position="146"/>
        <end position="491"/>
    </location>
</feature>
<comment type="function">
    <text evidence="2">Catalyzes the ATP-dependent biosynthesis of glutamine from glutamate and ammonia.</text>
</comment>
<keyword evidence="4" id="KW-0547">Nucleotide-binding</keyword>